<reference evidence="2" key="1">
    <citation type="submission" date="2020-09" db="EMBL/GenBank/DDBJ databases">
        <authorList>
            <person name="Yoon J.-W."/>
        </authorList>
    </citation>
    <scope>NUCLEOTIDE SEQUENCE</scope>
    <source>
        <strain evidence="2">KMU-158</strain>
    </source>
</reference>
<dbReference type="EMBL" id="JACXLD010000002">
    <property type="protein sequence ID" value="MBD2858163.1"/>
    <property type="molecule type" value="Genomic_DNA"/>
</dbReference>
<evidence type="ECO:0000313" key="2">
    <source>
        <dbReference type="EMBL" id="MBD2858163.1"/>
    </source>
</evidence>
<name>A0A927BYY9_9GAMM</name>
<dbReference type="Proteomes" id="UP000610558">
    <property type="component" value="Unassembled WGS sequence"/>
</dbReference>
<proteinExistence type="predicted"/>
<feature type="chain" id="PRO_5037505654" description="Lipoprotein" evidence="1">
    <location>
        <begin position="23"/>
        <end position="547"/>
    </location>
</feature>
<accession>A0A927BYY9</accession>
<dbReference type="AlphaFoldDB" id="A0A927BYY9"/>
<feature type="signal peptide" evidence="1">
    <location>
        <begin position="1"/>
        <end position="22"/>
    </location>
</feature>
<evidence type="ECO:0008006" key="4">
    <source>
        <dbReference type="Google" id="ProtNLM"/>
    </source>
</evidence>
<evidence type="ECO:0000313" key="3">
    <source>
        <dbReference type="Proteomes" id="UP000610558"/>
    </source>
</evidence>
<organism evidence="2 3">
    <name type="scientific">Spongiibacter pelagi</name>
    <dbReference type="NCBI Taxonomy" id="2760804"/>
    <lineage>
        <taxon>Bacteria</taxon>
        <taxon>Pseudomonadati</taxon>
        <taxon>Pseudomonadota</taxon>
        <taxon>Gammaproteobacteria</taxon>
        <taxon>Cellvibrionales</taxon>
        <taxon>Spongiibacteraceae</taxon>
        <taxon>Spongiibacter</taxon>
    </lineage>
</organism>
<protein>
    <recommendedName>
        <fullName evidence="4">Lipoprotein</fullName>
    </recommendedName>
</protein>
<keyword evidence="1" id="KW-0732">Signal</keyword>
<gene>
    <name evidence="2" type="ORF">IB286_04015</name>
</gene>
<comment type="caution">
    <text evidence="2">The sequence shown here is derived from an EMBL/GenBank/DDBJ whole genome shotgun (WGS) entry which is preliminary data.</text>
</comment>
<dbReference type="PROSITE" id="PS51257">
    <property type="entry name" value="PROKAR_LIPOPROTEIN"/>
    <property type="match status" value="1"/>
</dbReference>
<keyword evidence="3" id="KW-1185">Reference proteome</keyword>
<sequence>MSQHIRLLPACFSIVAALTLSACDNSSRMSSSTPGQLPEPKLENVVVVSNEITTNLEGPIPPQCYTKTEGQHNPCYTCHQVYDRTENAYRQNLLDDGGLQGDYMFSDVGETNHWKNLFVDRTQWIDSVSDATIDAYISQDNYSQLTERLAQTGWQGFTPDLDNFADSAAAFDEQGFAKDGSYWIAFNYKPFPGTFWPTNGSTDDVIIRLPKEFRERQGNVDRNMYFLNLSLLEMSIKDLPEISIPKTNETALDVDLNGDGQLSENVSTMIKRSYYLGDASEIAVIEQQYPLGTEFMHSVRYVGSNIQGDIFIPKRMKELRYMKKIRTMSKQEFRNRYARERKEKFLGEIPNYVNLGDRGIDNGMGWLVQGFIEDQEGALRPQSYEENLFCMGCHAAIGTTVDQTFAFGRKVTGESGWGYINLKGMPDAKNLNEEGGEILNYLKRNGGGNEFRENDEMLARWYNEDHTVNEEAVKQADVYELLKPSRERALKLNKAYTHIVRHQSFIYGRDATWTPALNVYTDIDQSIAPLGQKFRFYGWDIRLDWSH</sequence>
<evidence type="ECO:0000256" key="1">
    <source>
        <dbReference type="SAM" id="SignalP"/>
    </source>
</evidence>
<dbReference type="RefSeq" id="WP_190762760.1">
    <property type="nucleotide sequence ID" value="NZ_JACXLD010000002.1"/>
</dbReference>